<dbReference type="AlphaFoldDB" id="A0A412TT75"/>
<dbReference type="Proteomes" id="UP000284243">
    <property type="component" value="Unassembled WGS sequence"/>
</dbReference>
<evidence type="ECO:0000313" key="3">
    <source>
        <dbReference type="Proteomes" id="UP000284243"/>
    </source>
</evidence>
<reference evidence="2 3" key="1">
    <citation type="submission" date="2018-08" db="EMBL/GenBank/DDBJ databases">
        <title>A genome reference for cultivated species of the human gut microbiota.</title>
        <authorList>
            <person name="Zou Y."/>
            <person name="Xue W."/>
            <person name="Luo G."/>
        </authorList>
    </citation>
    <scope>NUCLEOTIDE SEQUENCE [LARGE SCALE GENOMIC DNA]</scope>
    <source>
        <strain evidence="2 3">AF16-14</strain>
    </source>
</reference>
<feature type="signal peptide" evidence="1">
    <location>
        <begin position="1"/>
        <end position="20"/>
    </location>
</feature>
<evidence type="ECO:0000313" key="2">
    <source>
        <dbReference type="EMBL" id="RGU56771.1"/>
    </source>
</evidence>
<organism evidence="2 3">
    <name type="scientific">Odoribacter splanchnicus</name>
    <dbReference type="NCBI Taxonomy" id="28118"/>
    <lineage>
        <taxon>Bacteria</taxon>
        <taxon>Pseudomonadati</taxon>
        <taxon>Bacteroidota</taxon>
        <taxon>Bacteroidia</taxon>
        <taxon>Bacteroidales</taxon>
        <taxon>Odoribacteraceae</taxon>
        <taxon>Odoribacter</taxon>
    </lineage>
</organism>
<accession>A0A412TT75</accession>
<comment type="caution">
    <text evidence="2">The sequence shown here is derived from an EMBL/GenBank/DDBJ whole genome shotgun (WGS) entry which is preliminary data.</text>
</comment>
<evidence type="ECO:0008006" key="4">
    <source>
        <dbReference type="Google" id="ProtNLM"/>
    </source>
</evidence>
<evidence type="ECO:0000256" key="1">
    <source>
        <dbReference type="SAM" id="SignalP"/>
    </source>
</evidence>
<feature type="chain" id="PRO_5019341483" description="DUF4625 domain-containing protein" evidence="1">
    <location>
        <begin position="21"/>
        <end position="171"/>
    </location>
</feature>
<name>A0A412TT75_9BACT</name>
<keyword evidence="1" id="KW-0732">Signal</keyword>
<dbReference type="EMBL" id="QRYC01000008">
    <property type="protein sequence ID" value="RGU56771.1"/>
    <property type="molecule type" value="Genomic_DNA"/>
</dbReference>
<sequence>MMKKNLVFLLMAFLTLNFVACSDDDDDDNDPVTIEGRGFNIDQTFNVTNKDNTAEVIVNIATEKGIENLIVKIESPVLTEDVLNAVNLPKEFDLANPASEELAQTLIGFGLLSKDKKIKGSTETTFDVSQFMPLLGGFENPGPHKFILTVKDSAGNNLSKTLTVYFPNLKK</sequence>
<protein>
    <recommendedName>
        <fullName evidence="4">DUF4625 domain-containing protein</fullName>
    </recommendedName>
</protein>
<proteinExistence type="predicted"/>
<dbReference type="RefSeq" id="WP_147348766.1">
    <property type="nucleotide sequence ID" value="NZ_JADNGC010000016.1"/>
</dbReference>
<gene>
    <name evidence="2" type="ORF">DWW57_07835</name>
</gene>